<evidence type="ECO:0000256" key="4">
    <source>
        <dbReference type="ARBA" id="ARBA00022989"/>
    </source>
</evidence>
<feature type="transmembrane region" description="Helical" evidence="7">
    <location>
        <begin position="542"/>
        <end position="566"/>
    </location>
</feature>
<evidence type="ECO:0000256" key="1">
    <source>
        <dbReference type="ARBA" id="ARBA00004141"/>
    </source>
</evidence>
<dbReference type="Proteomes" id="UP000009328">
    <property type="component" value="Unassembled WGS sequence"/>
</dbReference>
<dbReference type="CDD" id="cd17323">
    <property type="entry name" value="MFS_Tpo1_MDR_like"/>
    <property type="match status" value="1"/>
</dbReference>
<feature type="transmembrane region" description="Helical" evidence="7">
    <location>
        <begin position="262"/>
        <end position="285"/>
    </location>
</feature>
<dbReference type="GO" id="GO:0022857">
    <property type="term" value="F:transmembrane transporter activity"/>
    <property type="evidence" value="ECO:0007669"/>
    <property type="project" value="InterPro"/>
</dbReference>
<dbReference type="InterPro" id="IPR011701">
    <property type="entry name" value="MFS"/>
</dbReference>
<feature type="transmembrane region" description="Helical" evidence="7">
    <location>
        <begin position="173"/>
        <end position="198"/>
    </location>
</feature>
<dbReference type="HOGENOM" id="CLU_008455_11_4_1"/>
<feature type="transmembrane region" description="Helical" evidence="7">
    <location>
        <begin position="204"/>
        <end position="226"/>
    </location>
</feature>
<dbReference type="STRING" id="1206466.K0KGV2"/>
<dbReference type="InterPro" id="IPR036259">
    <property type="entry name" value="MFS_trans_sf"/>
</dbReference>
<evidence type="ECO:0000313" key="10">
    <source>
        <dbReference type="Proteomes" id="UP000009328"/>
    </source>
</evidence>
<feature type="domain" description="Major facilitator superfamily (MFS) profile" evidence="8">
    <location>
        <begin position="173"/>
        <end position="614"/>
    </location>
</feature>
<evidence type="ECO:0000256" key="3">
    <source>
        <dbReference type="ARBA" id="ARBA00022692"/>
    </source>
</evidence>
<name>K0KGV2_WICCF</name>
<organism evidence="9 10">
    <name type="scientific">Wickerhamomyces ciferrii (strain ATCC 14091 / BCRC 22168 / CBS 111 / JCM 3599 / NBRC 0793 / NRRL Y-1031 F-60-10)</name>
    <name type="common">Yeast</name>
    <name type="synonym">Pichia ciferrii</name>
    <dbReference type="NCBI Taxonomy" id="1206466"/>
    <lineage>
        <taxon>Eukaryota</taxon>
        <taxon>Fungi</taxon>
        <taxon>Dikarya</taxon>
        <taxon>Ascomycota</taxon>
        <taxon>Saccharomycotina</taxon>
        <taxon>Saccharomycetes</taxon>
        <taxon>Phaffomycetales</taxon>
        <taxon>Wickerhamomycetaceae</taxon>
        <taxon>Wickerhamomyces</taxon>
    </lineage>
</organism>
<dbReference type="eggNOG" id="KOG0255">
    <property type="taxonomic scope" value="Eukaryota"/>
</dbReference>
<dbReference type="InParanoid" id="K0KGV2"/>
<feature type="compositionally biased region" description="Low complexity" evidence="6">
    <location>
        <begin position="45"/>
        <end position="54"/>
    </location>
</feature>
<dbReference type="FunCoup" id="K0KGV2">
    <property type="interactions" value="103"/>
</dbReference>
<keyword evidence="10" id="KW-1185">Reference proteome</keyword>
<evidence type="ECO:0000256" key="6">
    <source>
        <dbReference type="SAM" id="MobiDB-lite"/>
    </source>
</evidence>
<dbReference type="Gene3D" id="1.20.1250.20">
    <property type="entry name" value="MFS general substrate transporter like domains"/>
    <property type="match status" value="1"/>
</dbReference>
<feature type="transmembrane region" description="Helical" evidence="7">
    <location>
        <begin position="510"/>
        <end position="530"/>
    </location>
</feature>
<protein>
    <submittedName>
        <fullName evidence="9">Membrane protein</fullName>
    </submittedName>
</protein>
<keyword evidence="5 7" id="KW-0472">Membrane</keyword>
<feature type="transmembrane region" description="Helical" evidence="7">
    <location>
        <begin position="442"/>
        <end position="462"/>
    </location>
</feature>
<evidence type="ECO:0000256" key="2">
    <source>
        <dbReference type="ARBA" id="ARBA00022448"/>
    </source>
</evidence>
<dbReference type="PANTHER" id="PTHR23502:SF31">
    <property type="entry name" value="POLYAMINE TRANSPORTER 1"/>
    <property type="match status" value="1"/>
</dbReference>
<feature type="region of interest" description="Disordered" evidence="6">
    <location>
        <begin position="94"/>
        <end position="127"/>
    </location>
</feature>
<dbReference type="PANTHER" id="PTHR23502">
    <property type="entry name" value="MAJOR FACILITATOR SUPERFAMILY"/>
    <property type="match status" value="1"/>
</dbReference>
<evidence type="ECO:0000313" key="9">
    <source>
        <dbReference type="EMBL" id="CCH41412.1"/>
    </source>
</evidence>
<feature type="region of interest" description="Disordered" evidence="6">
    <location>
        <begin position="42"/>
        <end position="75"/>
    </location>
</feature>
<feature type="transmembrane region" description="Helical" evidence="7">
    <location>
        <begin position="238"/>
        <end position="256"/>
    </location>
</feature>
<dbReference type="InterPro" id="IPR020846">
    <property type="entry name" value="MFS_dom"/>
</dbReference>
<feature type="transmembrane region" description="Helical" evidence="7">
    <location>
        <begin position="297"/>
        <end position="319"/>
    </location>
</feature>
<proteinExistence type="predicted"/>
<comment type="subcellular location">
    <subcellularLocation>
        <location evidence="1">Membrane</location>
        <topology evidence="1">Multi-pass membrane protein</topology>
    </subcellularLocation>
</comment>
<gene>
    <name evidence="9" type="ORF">BN7_953</name>
</gene>
<evidence type="ECO:0000256" key="7">
    <source>
        <dbReference type="SAM" id="Phobius"/>
    </source>
</evidence>
<accession>K0KGV2</accession>
<keyword evidence="3 7" id="KW-0812">Transmembrane</keyword>
<evidence type="ECO:0000259" key="8">
    <source>
        <dbReference type="PROSITE" id="PS50850"/>
    </source>
</evidence>
<dbReference type="GO" id="GO:0005886">
    <property type="term" value="C:plasma membrane"/>
    <property type="evidence" value="ECO:0007669"/>
    <property type="project" value="TreeGrafter"/>
</dbReference>
<feature type="compositionally biased region" description="Polar residues" evidence="6">
    <location>
        <begin position="101"/>
        <end position="118"/>
    </location>
</feature>
<dbReference type="AlphaFoldDB" id="K0KGV2"/>
<dbReference type="FunFam" id="1.20.1250.20:FF:000011">
    <property type="entry name" value="MFS multidrug transporter, putative"/>
    <property type="match status" value="1"/>
</dbReference>
<feature type="transmembrane region" description="Helical" evidence="7">
    <location>
        <begin position="578"/>
        <end position="600"/>
    </location>
</feature>
<keyword evidence="2" id="KW-0813">Transport</keyword>
<dbReference type="SUPFAM" id="SSF103473">
    <property type="entry name" value="MFS general substrate transporter"/>
    <property type="match status" value="1"/>
</dbReference>
<keyword evidence="4 7" id="KW-1133">Transmembrane helix</keyword>
<feature type="transmembrane region" description="Helical" evidence="7">
    <location>
        <begin position="331"/>
        <end position="348"/>
    </location>
</feature>
<reference evidence="9 10" key="1">
    <citation type="journal article" date="2012" name="Eukaryot. Cell">
        <title>Draft genome sequence of Wickerhamomyces ciferrii NRRL Y-1031 F-60-10.</title>
        <authorList>
            <person name="Schneider J."/>
            <person name="Andrea H."/>
            <person name="Blom J."/>
            <person name="Jaenicke S."/>
            <person name="Ruckert C."/>
            <person name="Schorsch C."/>
            <person name="Szczepanowski R."/>
            <person name="Farwick M."/>
            <person name="Goesmann A."/>
            <person name="Puhler A."/>
            <person name="Schaffer S."/>
            <person name="Tauch A."/>
            <person name="Kohler T."/>
            <person name="Brinkrolf K."/>
        </authorList>
    </citation>
    <scope>NUCLEOTIDE SEQUENCE [LARGE SCALE GENOMIC DNA]</scope>
    <source>
        <strain evidence="10">ATCC 14091 / BCRC 22168 / CBS 111 / JCM 3599 / NBRC 0793 / NRRL Y-1031 F-60-10</strain>
    </source>
</reference>
<feature type="transmembrane region" description="Helical" evidence="7">
    <location>
        <begin position="483"/>
        <end position="504"/>
    </location>
</feature>
<dbReference type="Pfam" id="PF07690">
    <property type="entry name" value="MFS_1"/>
    <property type="match status" value="1"/>
</dbReference>
<evidence type="ECO:0000256" key="5">
    <source>
        <dbReference type="ARBA" id="ARBA00023136"/>
    </source>
</evidence>
<dbReference type="EMBL" id="CAIF01000020">
    <property type="protein sequence ID" value="CCH41412.1"/>
    <property type="molecule type" value="Genomic_DNA"/>
</dbReference>
<sequence length="614" mass="68349">MVFKSKHILENYKIQLISEFKNSTSSYQLINMSGFNDNQLDVEKSSQLSSSSNSEAIDPQSITHNDENQTKPNPENLNYLERIESSAQLSRQLSSALSGNEFPSQQPQSRNRTSSNLNNKDHIINENKDIPSMGLGKTFPTFVPNVEEYTVSFDGPQDPRIPTNWPLSKKLPLCFIIAFHTSCVSWASSVFSPGILFVAEEFHVGRVVATLAVSFFVLGFACGPVIWAPLSELYGRRIVLLISGIGFTLFQFATATGKDIQTVLICRFFGGSIGAAPMVVVPAAFADVFNNEQRGKVICIFVMTVFCIPILAPLAGSFITYSYLGWRWTEYITGIMGSVSTLLVLLFYKETHHPIILVEKAKEIKQKTGNWAIHAPHDEFTLTIKDIVEKNLTRPLKMLVTEPVILLISIYNAFIYGILYLMLTAYPVIFAEGYKMHGGVSYLPYLGLIIGFFIGGTFSVLMEGRYIKALRANNNKPVPEARLPPLFVGSIAFPIGIFWLFWTGNWPEKIHWMAPTASGIFTGIGLLVIFNASINYIIDSYLIFAASAMAANTFLRSSFACAFPLFGVQMLHGMHLKWAGLLLALVGVVLIPVPFLFYAYGKKIRTKSKYAFVL</sequence>
<dbReference type="PROSITE" id="PS50850">
    <property type="entry name" value="MFS"/>
    <property type="match status" value="1"/>
</dbReference>
<comment type="caution">
    <text evidence="9">The sequence shown here is derived from an EMBL/GenBank/DDBJ whole genome shotgun (WGS) entry which is preliminary data.</text>
</comment>
<feature type="transmembrane region" description="Helical" evidence="7">
    <location>
        <begin position="404"/>
        <end position="430"/>
    </location>
</feature>